<evidence type="ECO:0000313" key="2">
    <source>
        <dbReference type="EMBL" id="KAE8244659.1"/>
    </source>
</evidence>
<name>A0A177T570_9BASI</name>
<organism evidence="2 3">
    <name type="scientific">Tilletia indica</name>
    <dbReference type="NCBI Taxonomy" id="43049"/>
    <lineage>
        <taxon>Eukaryota</taxon>
        <taxon>Fungi</taxon>
        <taxon>Dikarya</taxon>
        <taxon>Basidiomycota</taxon>
        <taxon>Ustilaginomycotina</taxon>
        <taxon>Exobasidiomycetes</taxon>
        <taxon>Tilletiales</taxon>
        <taxon>Tilletiaceae</taxon>
        <taxon>Tilletia</taxon>
    </lineage>
</organism>
<evidence type="ECO:0000256" key="1">
    <source>
        <dbReference type="SAM" id="MobiDB-lite"/>
    </source>
</evidence>
<reference evidence="2" key="2">
    <citation type="journal article" date="2019" name="IMA Fungus">
        <title>Genome sequencing and comparison of five Tilletia species to identify candidate genes for the detection of regulated species infecting wheat.</title>
        <authorList>
            <person name="Nguyen H.D.T."/>
            <person name="Sultana T."/>
            <person name="Kesanakurti P."/>
            <person name="Hambleton S."/>
        </authorList>
    </citation>
    <scope>NUCLEOTIDE SEQUENCE</scope>
    <source>
        <strain evidence="2">DAOMC 236416</strain>
    </source>
</reference>
<accession>A0A177T570</accession>
<feature type="region of interest" description="Disordered" evidence="1">
    <location>
        <begin position="139"/>
        <end position="165"/>
    </location>
</feature>
<sequence>MPFRQDDVVSAKASAPLFYASSLSSPTSPPTQPPSVSAHSAQVPEFPLPNSPTIAPSPAYAQTILPPLGNELHSPIPSLASACSPASSTTVDNSPATPSMVIPEPMAEATVSDQPRLFAGMPLSPDESAWWRVEDDVSRRAGENVVTSRTGDADDEGAPVRIGLGGLASPSYESVKLG</sequence>
<gene>
    <name evidence="2" type="ORF">A4X13_0g6397</name>
</gene>
<dbReference type="Proteomes" id="UP000077521">
    <property type="component" value="Unassembled WGS sequence"/>
</dbReference>
<evidence type="ECO:0000313" key="3">
    <source>
        <dbReference type="Proteomes" id="UP000077521"/>
    </source>
</evidence>
<comment type="caution">
    <text evidence="2">The sequence shown here is derived from an EMBL/GenBank/DDBJ whole genome shotgun (WGS) entry which is preliminary data.</text>
</comment>
<reference evidence="2" key="1">
    <citation type="submission" date="2016-04" db="EMBL/GenBank/DDBJ databases">
        <authorList>
            <person name="Nguyen H.D."/>
            <person name="Samba Siva P."/>
            <person name="Cullis J."/>
            <person name="Levesque C.A."/>
            <person name="Hambleton S."/>
        </authorList>
    </citation>
    <scope>NUCLEOTIDE SEQUENCE</scope>
    <source>
        <strain evidence="2">DAOMC 236416</strain>
    </source>
</reference>
<protein>
    <submittedName>
        <fullName evidence="2">Uncharacterized protein</fullName>
    </submittedName>
</protein>
<keyword evidence="3" id="KW-1185">Reference proteome</keyword>
<proteinExistence type="predicted"/>
<feature type="region of interest" description="Disordered" evidence="1">
    <location>
        <begin position="79"/>
        <end position="98"/>
    </location>
</feature>
<feature type="compositionally biased region" description="Low complexity" evidence="1">
    <location>
        <begin position="79"/>
        <end position="88"/>
    </location>
</feature>
<feature type="region of interest" description="Disordered" evidence="1">
    <location>
        <begin position="20"/>
        <end position="57"/>
    </location>
</feature>
<dbReference type="EMBL" id="LWDF02000604">
    <property type="protein sequence ID" value="KAE8244659.1"/>
    <property type="molecule type" value="Genomic_DNA"/>
</dbReference>
<dbReference type="AlphaFoldDB" id="A0A177T570"/>